<dbReference type="CDD" id="cd02511">
    <property type="entry name" value="Beta4Glucosyltransferase"/>
    <property type="match status" value="1"/>
</dbReference>
<dbReference type="InterPro" id="IPR029044">
    <property type="entry name" value="Nucleotide-diphossugar_trans"/>
</dbReference>
<dbReference type="PANTHER" id="PTHR43630:SF2">
    <property type="entry name" value="GLYCOSYLTRANSFERASE"/>
    <property type="match status" value="1"/>
</dbReference>
<dbReference type="AlphaFoldDB" id="A0A2H0WRM4"/>
<accession>A0A2H0WRM4</accession>
<protein>
    <recommendedName>
        <fullName evidence="1">Glycosyltransferase 2-like domain-containing protein</fullName>
    </recommendedName>
</protein>
<dbReference type="Gene3D" id="3.90.550.10">
    <property type="entry name" value="Spore Coat Polysaccharide Biosynthesis Protein SpsA, Chain A"/>
    <property type="match status" value="1"/>
</dbReference>
<comment type="caution">
    <text evidence="2">The sequence shown here is derived from an EMBL/GenBank/DDBJ whole genome shotgun (WGS) entry which is preliminary data.</text>
</comment>
<gene>
    <name evidence="2" type="ORF">COT63_00700</name>
</gene>
<dbReference type="SUPFAM" id="SSF53448">
    <property type="entry name" value="Nucleotide-diphospho-sugar transferases"/>
    <property type="match status" value="1"/>
</dbReference>
<dbReference type="Pfam" id="PF00535">
    <property type="entry name" value="Glycos_transf_2"/>
    <property type="match status" value="1"/>
</dbReference>
<name>A0A2H0WRM4_9BACT</name>
<proteinExistence type="predicted"/>
<dbReference type="Proteomes" id="UP000231282">
    <property type="component" value="Unassembled WGS sequence"/>
</dbReference>
<evidence type="ECO:0000313" key="2">
    <source>
        <dbReference type="EMBL" id="PIS15287.1"/>
    </source>
</evidence>
<evidence type="ECO:0000313" key="3">
    <source>
        <dbReference type="Proteomes" id="UP000231282"/>
    </source>
</evidence>
<sequence>MVIDKEMKPKISVNIIARNEEKKIVDCLISARLLADEIVLVDMESTDRTAKIGQKYADKIYSYPKVGYVEPARKFGIEKCHGDWVFILDADERITPKLALEIKGKIKSADSSIGAFAVPRANYNFGVWLKHGGWWPDYQVRLIRKSSFIDWPKKIHSFPKVKGEIINLEEPFNHFAIDSIEQMMERTIRYSQREAELLKQAGVRSNLLIMVRKMLGEFYRRGIKMRGFLDGVPGAIQVIYQTYSVFITMARLWEYQRQNEK</sequence>
<evidence type="ECO:0000259" key="1">
    <source>
        <dbReference type="Pfam" id="PF00535"/>
    </source>
</evidence>
<dbReference type="EMBL" id="PEZH01000012">
    <property type="protein sequence ID" value="PIS15287.1"/>
    <property type="molecule type" value="Genomic_DNA"/>
</dbReference>
<organism evidence="2 3">
    <name type="scientific">Candidatus Shapirobacteria bacterium CG09_land_8_20_14_0_10_38_17</name>
    <dbReference type="NCBI Taxonomy" id="1974884"/>
    <lineage>
        <taxon>Bacteria</taxon>
        <taxon>Candidatus Shapironibacteriota</taxon>
    </lineage>
</organism>
<dbReference type="PANTHER" id="PTHR43630">
    <property type="entry name" value="POLY-BETA-1,6-N-ACETYL-D-GLUCOSAMINE SYNTHASE"/>
    <property type="match status" value="1"/>
</dbReference>
<feature type="domain" description="Glycosyltransferase 2-like" evidence="1">
    <location>
        <begin position="12"/>
        <end position="141"/>
    </location>
</feature>
<dbReference type="InterPro" id="IPR001173">
    <property type="entry name" value="Glyco_trans_2-like"/>
</dbReference>
<reference evidence="3" key="1">
    <citation type="submission" date="2017-09" db="EMBL/GenBank/DDBJ databases">
        <title>Depth-based differentiation of microbial function through sediment-hosted aquifers and enrichment of novel symbionts in the deep terrestrial subsurface.</title>
        <authorList>
            <person name="Probst A.J."/>
            <person name="Ladd B."/>
            <person name="Jarett J.K."/>
            <person name="Geller-Mcgrath D.E."/>
            <person name="Sieber C.M.K."/>
            <person name="Emerson J.B."/>
            <person name="Anantharaman K."/>
            <person name="Thomas B.C."/>
            <person name="Malmstrom R."/>
            <person name="Stieglmeier M."/>
            <person name="Klingl A."/>
            <person name="Woyke T."/>
            <person name="Ryan C.M."/>
            <person name="Banfield J.F."/>
        </authorList>
    </citation>
    <scope>NUCLEOTIDE SEQUENCE [LARGE SCALE GENOMIC DNA]</scope>
</reference>